<dbReference type="PANTHER" id="PTHR10656:SF7">
    <property type="entry name" value="PROTEIN MAB-21-LIKE 4"/>
    <property type="match status" value="1"/>
</dbReference>
<dbReference type="InterPro" id="IPR046906">
    <property type="entry name" value="Mab-21_HhH/H2TH-like"/>
</dbReference>
<dbReference type="KEGG" id="pmrn:116946863"/>
<dbReference type="RefSeq" id="XP_032817981.1">
    <property type="nucleotide sequence ID" value="XM_032962090.1"/>
</dbReference>
<proteinExistence type="predicted"/>
<dbReference type="Gene3D" id="1.10.1410.40">
    <property type="match status" value="1"/>
</dbReference>
<dbReference type="Proteomes" id="UP001318040">
    <property type="component" value="Chromosome 28"/>
</dbReference>
<dbReference type="InterPro" id="IPR024810">
    <property type="entry name" value="MAB21L/cGLR"/>
</dbReference>
<dbReference type="CTD" id="79919"/>
<organism evidence="3 4">
    <name type="scientific">Petromyzon marinus</name>
    <name type="common">Sea lamprey</name>
    <dbReference type="NCBI Taxonomy" id="7757"/>
    <lineage>
        <taxon>Eukaryota</taxon>
        <taxon>Metazoa</taxon>
        <taxon>Chordata</taxon>
        <taxon>Craniata</taxon>
        <taxon>Vertebrata</taxon>
        <taxon>Cyclostomata</taxon>
        <taxon>Hyperoartia</taxon>
        <taxon>Petromyzontiformes</taxon>
        <taxon>Petromyzontidae</taxon>
        <taxon>Petromyzon</taxon>
    </lineage>
</organism>
<evidence type="ECO:0000313" key="3">
    <source>
        <dbReference type="Proteomes" id="UP001318040"/>
    </source>
</evidence>
<dbReference type="Pfam" id="PF20266">
    <property type="entry name" value="Mab-21_C"/>
    <property type="match status" value="1"/>
</dbReference>
<evidence type="ECO:0000256" key="1">
    <source>
        <dbReference type="SAM" id="MobiDB-lite"/>
    </source>
</evidence>
<evidence type="ECO:0000313" key="4">
    <source>
        <dbReference type="RefSeq" id="XP_032817981.1"/>
    </source>
</evidence>
<dbReference type="AlphaFoldDB" id="A0AAJ7TJF6"/>
<feature type="region of interest" description="Disordered" evidence="1">
    <location>
        <begin position="374"/>
        <end position="405"/>
    </location>
</feature>
<evidence type="ECO:0000259" key="2">
    <source>
        <dbReference type="Pfam" id="PF20266"/>
    </source>
</evidence>
<sequence>MWSATTESEEWFKRFLSANRIYHEQRVAELRAAEDLVFLVLEQVTEWDPRFLVNYRRPHAKFESGVRAAPTHTTIRVPLAIEPHSISVEWTCPAEDRYVTELHWLHAEPSGKSQCYVALDGGGSGGAENGVVGQARWASCQEAVRRVSSGSTHLLPGMVIDILKSNVRKAIMLLQQDGKLANGAVDASLLNLDGPSLCLLVRSGIRTITVTLVPVIHRAARLWSGGGGPEEEEAPWPALGPDSWLPRATVEEIRSTPQDVEAHAYYHWSPDFSETICKMLEGVDDDGGHRLDALAILDLVNRNHWRRKDAGGRLLTYTHLETVLLWALDFFPSPDDWLDLHSSVYRLLLLLLRCVWLRRLPHYFLPDRNLFGDGGRTPEPPPPPAPPSSSSPAPSSPPSSSSSACSFSSSSAASPAAAASLEFRQLYGRVEDFADLPERCLVVHPTQIPPRDGHRVDAFLQLLVQLPDPQGQYWQQGYFDVMLNLLQVYHINDKKRVAAMQEMWKQATALLGEEGWTV</sequence>
<dbReference type="PANTHER" id="PTHR10656">
    <property type="entry name" value="CELL FATE DETERMINING PROTEIN MAB21-RELATED"/>
    <property type="match status" value="1"/>
</dbReference>
<name>A0AAJ7TJF6_PETMA</name>
<accession>A0AAJ7TJF6</accession>
<protein>
    <submittedName>
        <fullName evidence="4">Protein mab-21-like 4</fullName>
    </submittedName>
</protein>
<keyword evidence="3" id="KW-1185">Reference proteome</keyword>
<dbReference type="SMART" id="SM01265">
    <property type="entry name" value="Mab-21"/>
    <property type="match status" value="1"/>
</dbReference>
<reference evidence="4" key="1">
    <citation type="submission" date="2025-08" db="UniProtKB">
        <authorList>
            <consortium name="RefSeq"/>
        </authorList>
    </citation>
    <scope>IDENTIFICATION</scope>
    <source>
        <tissue evidence="4">Sperm</tissue>
    </source>
</reference>
<feature type="compositionally biased region" description="Pro residues" evidence="1">
    <location>
        <begin position="378"/>
        <end position="397"/>
    </location>
</feature>
<feature type="domain" description="Mab-21-like HhH/H2TH-like" evidence="2">
    <location>
        <begin position="313"/>
        <end position="373"/>
    </location>
</feature>
<gene>
    <name evidence="4" type="primary">MAB21L4</name>
</gene>